<dbReference type="Proteomes" id="UP000277204">
    <property type="component" value="Unassembled WGS sequence"/>
</dbReference>
<sequence length="124" mass="13649">MYRREIELKNNPDLAAEMDHHLTEQNASFEAPSSTTHLIDSLAVDSGATDLESASELGPNVSKAILFNNIHPNHDELVFIANFTGPSKLDNSVRLFRSSMGLLSSAHLRSCTRDLIPGFNCQKP</sequence>
<dbReference type="EMBL" id="UZAI01011449">
    <property type="protein sequence ID" value="VDP08892.1"/>
    <property type="molecule type" value="Genomic_DNA"/>
</dbReference>
<organism evidence="1 2">
    <name type="scientific">Schistosoma margrebowiei</name>
    <dbReference type="NCBI Taxonomy" id="48269"/>
    <lineage>
        <taxon>Eukaryota</taxon>
        <taxon>Metazoa</taxon>
        <taxon>Spiralia</taxon>
        <taxon>Lophotrochozoa</taxon>
        <taxon>Platyhelminthes</taxon>
        <taxon>Trematoda</taxon>
        <taxon>Digenea</taxon>
        <taxon>Strigeidida</taxon>
        <taxon>Schistosomatoidea</taxon>
        <taxon>Schistosomatidae</taxon>
        <taxon>Schistosoma</taxon>
    </lineage>
</organism>
<name>A0A183MCR9_9TREM</name>
<dbReference type="AlphaFoldDB" id="A0A183MCR9"/>
<evidence type="ECO:0000313" key="2">
    <source>
        <dbReference type="Proteomes" id="UP000277204"/>
    </source>
</evidence>
<reference evidence="1 2" key="1">
    <citation type="submission" date="2018-11" db="EMBL/GenBank/DDBJ databases">
        <authorList>
            <consortium name="Pathogen Informatics"/>
        </authorList>
    </citation>
    <scope>NUCLEOTIDE SEQUENCE [LARGE SCALE GENOMIC DNA]</scope>
    <source>
        <strain evidence="1 2">Zambia</strain>
    </source>
</reference>
<evidence type="ECO:0000313" key="1">
    <source>
        <dbReference type="EMBL" id="VDP08892.1"/>
    </source>
</evidence>
<gene>
    <name evidence="1" type="ORF">SMRZ_LOCUS13844</name>
</gene>
<proteinExistence type="predicted"/>
<keyword evidence="2" id="KW-1185">Reference proteome</keyword>
<protein>
    <submittedName>
        <fullName evidence="1">Uncharacterized protein</fullName>
    </submittedName>
</protein>
<accession>A0A183MCR9</accession>
<dbReference type="STRING" id="48269.A0A183MCR9"/>